<evidence type="ECO:0000256" key="13">
    <source>
        <dbReference type="SAM" id="Phobius"/>
    </source>
</evidence>
<comment type="subcellular location">
    <subcellularLocation>
        <location evidence="1">Cell membrane</location>
        <topology evidence="1">Multi-pass membrane protein</topology>
    </subcellularLocation>
</comment>
<evidence type="ECO:0000313" key="15">
    <source>
        <dbReference type="Ensembl" id="ENSVKKP00000027901.1"/>
    </source>
</evidence>
<dbReference type="GO" id="GO:0006954">
    <property type="term" value="P:inflammatory response"/>
    <property type="evidence" value="ECO:0007669"/>
    <property type="project" value="InterPro"/>
</dbReference>
<feature type="transmembrane region" description="Helical" evidence="13">
    <location>
        <begin position="286"/>
        <end position="308"/>
    </location>
</feature>
<evidence type="ECO:0000256" key="6">
    <source>
        <dbReference type="ARBA" id="ARBA00023040"/>
    </source>
</evidence>
<dbReference type="PRINTS" id="PR00657">
    <property type="entry name" value="CCCHEMOKINER"/>
</dbReference>
<dbReference type="InterPro" id="IPR002235">
    <property type="entry name" value="Chemokine_CXCR6"/>
</dbReference>
<dbReference type="GO" id="GO:0019957">
    <property type="term" value="F:C-C chemokine binding"/>
    <property type="evidence" value="ECO:0007669"/>
    <property type="project" value="TreeGrafter"/>
</dbReference>
<dbReference type="GO" id="GO:0007204">
    <property type="term" value="P:positive regulation of cytosolic calcium ion concentration"/>
    <property type="evidence" value="ECO:0007669"/>
    <property type="project" value="TreeGrafter"/>
</dbReference>
<dbReference type="Proteomes" id="UP000694545">
    <property type="component" value="Unplaced"/>
</dbReference>
<dbReference type="OMA" id="VCISIWI"/>
<dbReference type="GO" id="GO:0009897">
    <property type="term" value="C:external side of plasma membrane"/>
    <property type="evidence" value="ECO:0007669"/>
    <property type="project" value="TreeGrafter"/>
</dbReference>
<reference evidence="15" key="1">
    <citation type="submission" date="2025-08" db="UniProtKB">
        <authorList>
            <consortium name="Ensembl"/>
        </authorList>
    </citation>
    <scope>IDENTIFICATION</scope>
</reference>
<dbReference type="PANTHER" id="PTHR10489">
    <property type="entry name" value="CELL ADHESION MOLECULE"/>
    <property type="match status" value="1"/>
</dbReference>
<dbReference type="PROSITE" id="PS50262">
    <property type="entry name" value="G_PROTEIN_RECEP_F1_2"/>
    <property type="match status" value="1"/>
</dbReference>
<keyword evidence="5 13" id="KW-1133">Transmembrane helix</keyword>
<dbReference type="Pfam" id="PF00001">
    <property type="entry name" value="7tm_1"/>
    <property type="match status" value="1"/>
</dbReference>
<dbReference type="InterPro" id="IPR017452">
    <property type="entry name" value="GPCR_Rhodpsn_7TM"/>
</dbReference>
<keyword evidence="10" id="KW-0325">Glycoprotein</keyword>
<evidence type="ECO:0000256" key="3">
    <source>
        <dbReference type="ARBA" id="ARBA00022475"/>
    </source>
</evidence>
<evidence type="ECO:0000313" key="16">
    <source>
        <dbReference type="Proteomes" id="UP000694545"/>
    </source>
</evidence>
<keyword evidence="4 12" id="KW-0812">Transmembrane</keyword>
<accession>A0A8D2LXL3</accession>
<evidence type="ECO:0000256" key="4">
    <source>
        <dbReference type="ARBA" id="ARBA00022692"/>
    </source>
</evidence>
<dbReference type="PRINTS" id="PR01105">
    <property type="entry name" value="CXCCHMKINER6"/>
</dbReference>
<proteinExistence type="inferred from homology"/>
<dbReference type="Gene3D" id="1.20.1070.10">
    <property type="entry name" value="Rhodopsin 7-helix transmembrane proteins"/>
    <property type="match status" value="1"/>
</dbReference>
<comment type="similarity">
    <text evidence="12">Belongs to the G-protein coupled receptor 1 family.</text>
</comment>
<feature type="transmembrane region" description="Helical" evidence="13">
    <location>
        <begin position="83"/>
        <end position="103"/>
    </location>
</feature>
<dbReference type="PROSITE" id="PS00237">
    <property type="entry name" value="G_PROTEIN_RECEP_F1_1"/>
    <property type="match status" value="1"/>
</dbReference>
<keyword evidence="16" id="KW-1185">Reference proteome</keyword>
<keyword evidence="9 12" id="KW-0675">Receptor</keyword>
<dbReference type="InterPro" id="IPR000355">
    <property type="entry name" value="Chemokine_rcpt"/>
</dbReference>
<feature type="transmembrane region" description="Helical" evidence="13">
    <location>
        <begin position="44"/>
        <end position="71"/>
    </location>
</feature>
<keyword evidence="11 12" id="KW-0807">Transducer</keyword>
<name>A0A8D2LXL3_VARKO</name>
<organism evidence="15 16">
    <name type="scientific">Varanus komodoensis</name>
    <name type="common">Komodo dragon</name>
    <dbReference type="NCBI Taxonomy" id="61221"/>
    <lineage>
        <taxon>Eukaryota</taxon>
        <taxon>Metazoa</taxon>
        <taxon>Chordata</taxon>
        <taxon>Craniata</taxon>
        <taxon>Vertebrata</taxon>
        <taxon>Euteleostomi</taxon>
        <taxon>Lepidosauria</taxon>
        <taxon>Squamata</taxon>
        <taxon>Bifurcata</taxon>
        <taxon>Unidentata</taxon>
        <taxon>Episquamata</taxon>
        <taxon>Toxicofera</taxon>
        <taxon>Anguimorpha</taxon>
        <taxon>Paleoanguimorpha</taxon>
        <taxon>Varanoidea</taxon>
        <taxon>Varanidae</taxon>
        <taxon>Varanus</taxon>
    </lineage>
</organism>
<dbReference type="GO" id="GO:0015026">
    <property type="term" value="F:coreceptor activity"/>
    <property type="evidence" value="ECO:0007669"/>
    <property type="project" value="InterPro"/>
</dbReference>
<keyword evidence="6 12" id="KW-0297">G-protein coupled receptor</keyword>
<dbReference type="PRINTS" id="PR00237">
    <property type="entry name" value="GPCRRHODOPSN"/>
</dbReference>
<feature type="transmembrane region" description="Helical" evidence="13">
    <location>
        <begin position="161"/>
        <end position="186"/>
    </location>
</feature>
<dbReference type="GO" id="GO:0016493">
    <property type="term" value="F:C-C chemokine receptor activity"/>
    <property type="evidence" value="ECO:0007669"/>
    <property type="project" value="TreeGrafter"/>
</dbReference>
<dbReference type="InterPro" id="IPR050119">
    <property type="entry name" value="CCR1-9-like"/>
</dbReference>
<evidence type="ECO:0000256" key="1">
    <source>
        <dbReference type="ARBA" id="ARBA00004651"/>
    </source>
</evidence>
<dbReference type="SUPFAM" id="SSF81321">
    <property type="entry name" value="Family A G protein-coupled receptor-like"/>
    <property type="match status" value="1"/>
</dbReference>
<evidence type="ECO:0000256" key="9">
    <source>
        <dbReference type="ARBA" id="ARBA00023170"/>
    </source>
</evidence>
<keyword evidence="3" id="KW-1003">Cell membrane</keyword>
<feature type="transmembrane region" description="Helical" evidence="13">
    <location>
        <begin position="247"/>
        <end position="266"/>
    </location>
</feature>
<evidence type="ECO:0000256" key="8">
    <source>
        <dbReference type="ARBA" id="ARBA00023157"/>
    </source>
</evidence>
<dbReference type="Ensembl" id="ENSVKKT00000028574.1">
    <property type="protein sequence ID" value="ENSVKKP00000027901.1"/>
    <property type="gene ID" value="ENSVKKG00000018084.1"/>
</dbReference>
<sequence length="354" mass="40600">CTGTNGGAPVPELSEHMSMEDYDYYAYINATSEEYYAHEMRSELYRIFIVCLYSIACIFGIPGNALVLTILIFCEKVKVPTDIFLVSLAVADLLFLCTLPFWAYSAAKEWIFGTLSCKIIRGLYSMNLYGSMLTLTCITIDRYFAIVQATKAHISQAKRKVWGTVFCIVVWVVSLAFALPQLIFSIQEKLDKEICYTAYSSHNTKLLINIIQVLLGFFCPMLVMVICYSIIVHTLCHARGFHKHKSLQIIFAIVVTFIFTQTPYNLLKLFRTINKESLLDYSSDYVFFITEAIAYFHSCLNPVLYFFIGAKFRKNLAKILKNMRCAKHHQIMKQWQTTDEDGSKTEQTQQGILR</sequence>
<dbReference type="InterPro" id="IPR000276">
    <property type="entry name" value="GPCR_Rhodpsn"/>
</dbReference>
<dbReference type="FunFam" id="1.20.1070.10:FF:000035">
    <property type="entry name" value="C-C chemokine receptor type 6"/>
    <property type="match status" value="1"/>
</dbReference>
<evidence type="ECO:0000256" key="12">
    <source>
        <dbReference type="RuleBase" id="RU000688"/>
    </source>
</evidence>
<evidence type="ECO:0000256" key="7">
    <source>
        <dbReference type="ARBA" id="ARBA00023136"/>
    </source>
</evidence>
<protein>
    <recommendedName>
        <fullName evidence="2">C-X-C chemokine receptor type 6</fullName>
    </recommendedName>
</protein>
<dbReference type="GO" id="GO:0060326">
    <property type="term" value="P:cell chemotaxis"/>
    <property type="evidence" value="ECO:0007669"/>
    <property type="project" value="TreeGrafter"/>
</dbReference>
<evidence type="ECO:0000256" key="11">
    <source>
        <dbReference type="ARBA" id="ARBA00023224"/>
    </source>
</evidence>
<evidence type="ECO:0000256" key="2">
    <source>
        <dbReference type="ARBA" id="ARBA00019717"/>
    </source>
</evidence>
<evidence type="ECO:0000256" key="5">
    <source>
        <dbReference type="ARBA" id="ARBA00022989"/>
    </source>
</evidence>
<reference evidence="15" key="2">
    <citation type="submission" date="2025-09" db="UniProtKB">
        <authorList>
            <consortium name="Ensembl"/>
        </authorList>
    </citation>
    <scope>IDENTIFICATION</scope>
</reference>
<evidence type="ECO:0000259" key="14">
    <source>
        <dbReference type="PROSITE" id="PS50262"/>
    </source>
</evidence>
<dbReference type="GO" id="GO:0016494">
    <property type="term" value="F:C-X-C chemokine receptor activity"/>
    <property type="evidence" value="ECO:0007669"/>
    <property type="project" value="InterPro"/>
</dbReference>
<feature type="transmembrane region" description="Helical" evidence="13">
    <location>
        <begin position="206"/>
        <end position="235"/>
    </location>
</feature>
<dbReference type="PANTHER" id="PTHR10489:SF705">
    <property type="entry name" value="C-X-C CHEMOKINE RECEPTOR TYPE 6"/>
    <property type="match status" value="1"/>
</dbReference>
<evidence type="ECO:0000256" key="10">
    <source>
        <dbReference type="ARBA" id="ARBA00023180"/>
    </source>
</evidence>
<dbReference type="GO" id="GO:0006955">
    <property type="term" value="P:immune response"/>
    <property type="evidence" value="ECO:0007669"/>
    <property type="project" value="TreeGrafter"/>
</dbReference>
<dbReference type="AlphaFoldDB" id="A0A8D2LXL3"/>
<dbReference type="GO" id="GO:0019722">
    <property type="term" value="P:calcium-mediated signaling"/>
    <property type="evidence" value="ECO:0007669"/>
    <property type="project" value="TreeGrafter"/>
</dbReference>
<keyword evidence="7 13" id="KW-0472">Membrane</keyword>
<feature type="domain" description="G-protein coupled receptors family 1 profile" evidence="14">
    <location>
        <begin position="63"/>
        <end position="305"/>
    </location>
</feature>
<keyword evidence="8" id="KW-1015">Disulfide bond</keyword>